<dbReference type="GO" id="GO:0005829">
    <property type="term" value="C:cytosol"/>
    <property type="evidence" value="ECO:0007669"/>
    <property type="project" value="TreeGrafter"/>
</dbReference>
<dbReference type="RefSeq" id="WP_015757943.1">
    <property type="nucleotide sequence ID" value="NC_013216.1"/>
</dbReference>
<dbReference type="InterPro" id="IPR050807">
    <property type="entry name" value="TransReg_Diox_bact_type"/>
</dbReference>
<dbReference type="AlphaFoldDB" id="C8W0I7"/>
<dbReference type="Gene3D" id="1.10.260.40">
    <property type="entry name" value="lambda repressor-like DNA-binding domains"/>
    <property type="match status" value="1"/>
</dbReference>
<evidence type="ECO:0000256" key="1">
    <source>
        <dbReference type="ARBA" id="ARBA00023125"/>
    </source>
</evidence>
<name>C8W0I7_DESAS</name>
<feature type="domain" description="HTH cro/C1-type" evidence="2">
    <location>
        <begin position="11"/>
        <end position="65"/>
    </location>
</feature>
<keyword evidence="4" id="KW-1185">Reference proteome</keyword>
<dbReference type="STRING" id="485916.Dtox_2432"/>
<proteinExistence type="predicted"/>
<dbReference type="GO" id="GO:0003677">
    <property type="term" value="F:DNA binding"/>
    <property type="evidence" value="ECO:0007669"/>
    <property type="project" value="UniProtKB-KW"/>
</dbReference>
<dbReference type="KEGG" id="dae:Dtox_2432"/>
<dbReference type="HOGENOM" id="CLU_066192_29_2_9"/>
<dbReference type="SUPFAM" id="SSF47413">
    <property type="entry name" value="lambda repressor-like DNA-binding domains"/>
    <property type="match status" value="1"/>
</dbReference>
<protein>
    <submittedName>
        <fullName evidence="3">Transcriptional regulator, XRE family</fullName>
    </submittedName>
</protein>
<dbReference type="CDD" id="cd00093">
    <property type="entry name" value="HTH_XRE"/>
    <property type="match status" value="1"/>
</dbReference>
<organism evidence="3 4">
    <name type="scientific">Desulfofarcimen acetoxidans (strain ATCC 49208 / DSM 771 / KCTC 5769 / VKM B-1644 / 5575)</name>
    <name type="common">Desulfotomaculum acetoxidans</name>
    <dbReference type="NCBI Taxonomy" id="485916"/>
    <lineage>
        <taxon>Bacteria</taxon>
        <taxon>Bacillati</taxon>
        <taxon>Bacillota</taxon>
        <taxon>Clostridia</taxon>
        <taxon>Eubacteriales</taxon>
        <taxon>Peptococcaceae</taxon>
        <taxon>Desulfofarcimen</taxon>
    </lineage>
</organism>
<evidence type="ECO:0000313" key="3">
    <source>
        <dbReference type="EMBL" id="ACV63242.1"/>
    </source>
</evidence>
<dbReference type="OrthoDB" id="1651614at2"/>
<dbReference type="SMART" id="SM00530">
    <property type="entry name" value="HTH_XRE"/>
    <property type="match status" value="1"/>
</dbReference>
<evidence type="ECO:0000313" key="4">
    <source>
        <dbReference type="Proteomes" id="UP000002217"/>
    </source>
</evidence>
<dbReference type="Proteomes" id="UP000002217">
    <property type="component" value="Chromosome"/>
</dbReference>
<dbReference type="GO" id="GO:0003700">
    <property type="term" value="F:DNA-binding transcription factor activity"/>
    <property type="evidence" value="ECO:0007669"/>
    <property type="project" value="TreeGrafter"/>
</dbReference>
<gene>
    <name evidence="3" type="ordered locus">Dtox_2432</name>
</gene>
<dbReference type="InterPro" id="IPR001387">
    <property type="entry name" value="Cro/C1-type_HTH"/>
</dbReference>
<reference evidence="3 4" key="1">
    <citation type="journal article" date="2009" name="Stand. Genomic Sci.">
        <title>Complete genome sequence of Desulfotomaculum acetoxidans type strain (5575).</title>
        <authorList>
            <person name="Spring S."/>
            <person name="Lapidus A."/>
            <person name="Schroder M."/>
            <person name="Gleim D."/>
            <person name="Sims D."/>
            <person name="Meincke L."/>
            <person name="Glavina Del Rio T."/>
            <person name="Tice H."/>
            <person name="Copeland A."/>
            <person name="Cheng J.F."/>
            <person name="Lucas S."/>
            <person name="Chen F."/>
            <person name="Nolan M."/>
            <person name="Bruce D."/>
            <person name="Goodwin L."/>
            <person name="Pitluck S."/>
            <person name="Ivanova N."/>
            <person name="Mavromatis K."/>
            <person name="Mikhailova N."/>
            <person name="Pati A."/>
            <person name="Chen A."/>
            <person name="Palaniappan K."/>
            <person name="Land M."/>
            <person name="Hauser L."/>
            <person name="Chang Y.J."/>
            <person name="Jeffries C.D."/>
            <person name="Chain P."/>
            <person name="Saunders E."/>
            <person name="Brettin T."/>
            <person name="Detter J.C."/>
            <person name="Goker M."/>
            <person name="Bristow J."/>
            <person name="Eisen J.A."/>
            <person name="Markowitz V."/>
            <person name="Hugenholtz P."/>
            <person name="Kyrpides N.C."/>
            <person name="Klenk H.P."/>
            <person name="Han C."/>
        </authorList>
    </citation>
    <scope>NUCLEOTIDE SEQUENCE [LARGE SCALE GENOMIC DNA]</scope>
    <source>
        <strain evidence="4">ATCC 49208 / DSM 771 / VKM B-1644</strain>
    </source>
</reference>
<dbReference type="PROSITE" id="PS50943">
    <property type="entry name" value="HTH_CROC1"/>
    <property type="match status" value="1"/>
</dbReference>
<dbReference type="EMBL" id="CP001720">
    <property type="protein sequence ID" value="ACV63242.1"/>
    <property type="molecule type" value="Genomic_DNA"/>
</dbReference>
<accession>C8W0I7</accession>
<dbReference type="PANTHER" id="PTHR46797">
    <property type="entry name" value="HTH-TYPE TRANSCRIPTIONAL REGULATOR"/>
    <property type="match status" value="1"/>
</dbReference>
<dbReference type="PANTHER" id="PTHR46797:SF1">
    <property type="entry name" value="METHYLPHOSPHONATE SYNTHASE"/>
    <property type="match status" value="1"/>
</dbReference>
<dbReference type="Pfam" id="PF01381">
    <property type="entry name" value="HTH_3"/>
    <property type="match status" value="1"/>
</dbReference>
<sequence>MNRSVVYGNRIRKIRKAKGITSCYVAKKLGMSPGGYSDIERGRRKLSAERVEKIAKILEIDIGEIFYSSKRNA</sequence>
<dbReference type="InterPro" id="IPR010982">
    <property type="entry name" value="Lambda_DNA-bd_dom_sf"/>
</dbReference>
<evidence type="ECO:0000259" key="2">
    <source>
        <dbReference type="PROSITE" id="PS50943"/>
    </source>
</evidence>
<keyword evidence="1" id="KW-0238">DNA-binding</keyword>